<dbReference type="AlphaFoldDB" id="A0A066X977"/>
<evidence type="ECO:0000256" key="1">
    <source>
        <dbReference type="SAM" id="MobiDB-lite"/>
    </source>
</evidence>
<dbReference type="HOGENOM" id="CLU_1161055_0_0_1"/>
<dbReference type="Proteomes" id="UP000027238">
    <property type="component" value="Unassembled WGS sequence"/>
</dbReference>
<comment type="caution">
    <text evidence="2">The sequence shown here is derived from an EMBL/GenBank/DDBJ whole genome shotgun (WGS) entry which is preliminary data.</text>
</comment>
<reference evidence="3" key="1">
    <citation type="journal article" date="2014" name="Genome Announc.">
        <title>Draft genome sequence of Colletotrichum sublineola, a destructive pathogen of cultivated sorghum.</title>
        <authorList>
            <person name="Baroncelli R."/>
            <person name="Sanz-Martin J.M."/>
            <person name="Rech G.E."/>
            <person name="Sukno S.A."/>
            <person name="Thon M.R."/>
        </authorList>
    </citation>
    <scope>NUCLEOTIDE SEQUENCE [LARGE SCALE GENOMIC DNA]</scope>
    <source>
        <strain evidence="3">TX430BB</strain>
    </source>
</reference>
<proteinExistence type="predicted"/>
<feature type="region of interest" description="Disordered" evidence="1">
    <location>
        <begin position="212"/>
        <end position="239"/>
    </location>
</feature>
<dbReference type="EMBL" id="JMSE01001149">
    <property type="protein sequence ID" value="KDN64204.1"/>
    <property type="molecule type" value="Genomic_DNA"/>
</dbReference>
<organism evidence="2 3">
    <name type="scientific">Colletotrichum sublineola</name>
    <name type="common">Sorghum anthracnose fungus</name>
    <dbReference type="NCBI Taxonomy" id="1173701"/>
    <lineage>
        <taxon>Eukaryota</taxon>
        <taxon>Fungi</taxon>
        <taxon>Dikarya</taxon>
        <taxon>Ascomycota</taxon>
        <taxon>Pezizomycotina</taxon>
        <taxon>Sordariomycetes</taxon>
        <taxon>Hypocreomycetidae</taxon>
        <taxon>Glomerellales</taxon>
        <taxon>Glomerellaceae</taxon>
        <taxon>Colletotrichum</taxon>
        <taxon>Colletotrichum graminicola species complex</taxon>
    </lineage>
</organism>
<keyword evidence="3" id="KW-1185">Reference proteome</keyword>
<evidence type="ECO:0000313" key="2">
    <source>
        <dbReference type="EMBL" id="KDN64204.1"/>
    </source>
</evidence>
<feature type="compositionally biased region" description="Low complexity" evidence="1">
    <location>
        <begin position="220"/>
        <end position="239"/>
    </location>
</feature>
<sequence>MYPTRPAQASTRKTCRVTLQESCVKRCQRGQEFHEGWEVREVQPAPIELEADEGGVVWARGNRQSFIDKYISIIITIIRTLPLILGTSTHYTKTNLITSLADPSFETQHNGQAIFQANCLQIKGSVPSSLSTRTRLWTDMLTGFSSNTSSGQGAALSTVPVDRSWQYQPLDRGPAVTGGSGSYGVGRWLTEPSWQEPFNTIAEVPAVGSEAGQAGGCQGSGASATCATARTQEQQRQQR</sequence>
<dbReference type="eggNOG" id="ENOG502T4Z0">
    <property type="taxonomic scope" value="Eukaryota"/>
</dbReference>
<gene>
    <name evidence="2" type="ORF">CSUB01_07770</name>
</gene>
<protein>
    <submittedName>
        <fullName evidence="2">Uncharacterized protein</fullName>
    </submittedName>
</protein>
<dbReference type="OrthoDB" id="4850317at2759"/>
<name>A0A066X977_COLSU</name>
<accession>A0A066X977</accession>
<evidence type="ECO:0000313" key="3">
    <source>
        <dbReference type="Proteomes" id="UP000027238"/>
    </source>
</evidence>